<evidence type="ECO:0000256" key="7">
    <source>
        <dbReference type="SAM" id="Phobius"/>
    </source>
</evidence>
<dbReference type="GO" id="GO:0015095">
    <property type="term" value="F:magnesium ion transmembrane transporter activity"/>
    <property type="evidence" value="ECO:0007669"/>
    <property type="project" value="InterPro"/>
</dbReference>
<evidence type="ECO:0000256" key="5">
    <source>
        <dbReference type="ARBA" id="ARBA00023136"/>
    </source>
</evidence>
<name>A0AAD7Y4X2_9FUNG</name>
<feature type="compositionally biased region" description="Basic residues" evidence="6">
    <location>
        <begin position="1"/>
        <end position="16"/>
    </location>
</feature>
<comment type="subcellular location">
    <subcellularLocation>
        <location evidence="1">Membrane</location>
        <topology evidence="1">Multi-pass membrane protein</topology>
    </subcellularLocation>
</comment>
<proteinExistence type="inferred from homology"/>
<dbReference type="SUPFAM" id="SSF144083">
    <property type="entry name" value="Magnesium transport protein CorA, transmembrane region"/>
    <property type="match status" value="1"/>
</dbReference>
<keyword evidence="9" id="KW-1185">Reference proteome</keyword>
<reference evidence="8 9" key="1">
    <citation type="submission" date="2023-03" db="EMBL/GenBank/DDBJ databases">
        <title>Genome sequence of Lichtheimia ornata CBS 291.66.</title>
        <authorList>
            <person name="Mohabir J.T."/>
            <person name="Shea T.P."/>
            <person name="Kurbessoian T."/>
            <person name="Berby B."/>
            <person name="Fontaine J."/>
            <person name="Livny J."/>
            <person name="Gnirke A."/>
            <person name="Stajich J.E."/>
            <person name="Cuomo C.A."/>
        </authorList>
    </citation>
    <scope>NUCLEOTIDE SEQUENCE [LARGE SCALE GENOMIC DNA]</scope>
    <source>
        <strain evidence="8">CBS 291.66</strain>
    </source>
</reference>
<evidence type="ECO:0000256" key="3">
    <source>
        <dbReference type="ARBA" id="ARBA00022692"/>
    </source>
</evidence>
<keyword evidence="3 7" id="KW-0812">Transmembrane</keyword>
<dbReference type="PANTHER" id="PTHR21535:SF51">
    <property type="entry name" value="MANGANESE RESISTANCE PROTEIN MNR2"/>
    <property type="match status" value="1"/>
</dbReference>
<dbReference type="Proteomes" id="UP001234581">
    <property type="component" value="Unassembled WGS sequence"/>
</dbReference>
<dbReference type="Gene3D" id="3.30.460.20">
    <property type="entry name" value="CorA soluble domain-like"/>
    <property type="match status" value="1"/>
</dbReference>
<evidence type="ECO:0000256" key="6">
    <source>
        <dbReference type="SAM" id="MobiDB-lite"/>
    </source>
</evidence>
<dbReference type="CDD" id="cd12829">
    <property type="entry name" value="Alr1p-like"/>
    <property type="match status" value="1"/>
</dbReference>
<dbReference type="InterPro" id="IPR044089">
    <property type="entry name" value="Alr1-like"/>
</dbReference>
<accession>A0AAD7Y4X2</accession>
<dbReference type="InterPro" id="IPR002523">
    <property type="entry name" value="MgTranspt_CorA/ZnTranspt_ZntB"/>
</dbReference>
<sequence length="554" mass="64014">MGKSKRRTQHASRGHRLMSTPIEEESEPLLNHTTANPPSNDHRHVFFGQPHHYEDVMEYDPATQRRFTLSPTAMDDEDRVAIDMRRRASDIYGMQPNMMYNSSDSADNASSRRPSIEEDVCFRPNSESKSEEGIDYDGLNEYVESEQKKESNGFESHPMQPLQQQQQQQPQQQRPARARRRTSSAARRYSLYGDRMKHDSFTEDSDTCRITLFSVANPASIHVRTIPEIPTNGERLGDLLQKGCFWLDIESPTDAEMKTLSKTFHIHPLTVEDISMEEQREKCEVFKNYYFICFRSFEHDQSSPNYLQPLALYIIVMKEGVLTFHFRPMPHPHNVRKRIRMLKDYIDVSPDWICYGLLDDITDSFAPLIRAIEFEVDSIDELVLILKESEQSDMLRRIGYCRKRMMGLLRLLTGKVDVVKTLAKRGEIKQTDGNRPALSNEVALYLGDVQDHIITMVQALNHYEKISSRSHSNYLAQISIEMTQTNNEMNDVLSKLTALGSILVPMNLVTGLWGMNVLVPGQYQEDLTWFMSIMLSILVFCIASTIVMRYYRIV</sequence>
<comment type="caution">
    <text evidence="8">The sequence shown here is derived from an EMBL/GenBank/DDBJ whole genome shotgun (WGS) entry which is preliminary data.</text>
</comment>
<evidence type="ECO:0000313" key="9">
    <source>
        <dbReference type="Proteomes" id="UP001234581"/>
    </source>
</evidence>
<feature type="region of interest" description="Disordered" evidence="6">
    <location>
        <begin position="1"/>
        <end position="44"/>
    </location>
</feature>
<evidence type="ECO:0008006" key="10">
    <source>
        <dbReference type="Google" id="ProtNLM"/>
    </source>
</evidence>
<dbReference type="InterPro" id="IPR045863">
    <property type="entry name" value="CorA_TM1_TM2"/>
</dbReference>
<dbReference type="GeneID" id="83207606"/>
<feature type="region of interest" description="Disordered" evidence="6">
    <location>
        <begin position="93"/>
        <end position="188"/>
    </location>
</feature>
<keyword evidence="5 7" id="KW-0472">Membrane</keyword>
<gene>
    <name evidence="8" type="ORF">O0I10_000184</name>
</gene>
<dbReference type="EMBL" id="JARTCD010000001">
    <property type="protein sequence ID" value="KAJ8663909.1"/>
    <property type="molecule type" value="Genomic_DNA"/>
</dbReference>
<dbReference type="GO" id="GO:0016020">
    <property type="term" value="C:membrane"/>
    <property type="evidence" value="ECO:0007669"/>
    <property type="project" value="UniProtKB-SubCell"/>
</dbReference>
<organism evidence="8 9">
    <name type="scientific">Lichtheimia ornata</name>
    <dbReference type="NCBI Taxonomy" id="688661"/>
    <lineage>
        <taxon>Eukaryota</taxon>
        <taxon>Fungi</taxon>
        <taxon>Fungi incertae sedis</taxon>
        <taxon>Mucoromycota</taxon>
        <taxon>Mucoromycotina</taxon>
        <taxon>Mucoromycetes</taxon>
        <taxon>Mucorales</taxon>
        <taxon>Lichtheimiaceae</taxon>
        <taxon>Lichtheimia</taxon>
    </lineage>
</organism>
<dbReference type="AlphaFoldDB" id="A0AAD7Y4X2"/>
<feature type="compositionally biased region" description="Low complexity" evidence="6">
    <location>
        <begin position="101"/>
        <end position="113"/>
    </location>
</feature>
<keyword evidence="4 7" id="KW-1133">Transmembrane helix</keyword>
<dbReference type="SUPFAM" id="SSF143865">
    <property type="entry name" value="CorA soluble domain-like"/>
    <property type="match status" value="1"/>
</dbReference>
<dbReference type="InterPro" id="IPR045861">
    <property type="entry name" value="CorA_cytoplasmic_dom"/>
</dbReference>
<dbReference type="GO" id="GO:0010961">
    <property type="term" value="P:intracellular magnesium ion homeostasis"/>
    <property type="evidence" value="ECO:0007669"/>
    <property type="project" value="TreeGrafter"/>
</dbReference>
<evidence type="ECO:0000256" key="2">
    <source>
        <dbReference type="ARBA" id="ARBA00009765"/>
    </source>
</evidence>
<dbReference type="PANTHER" id="PTHR21535">
    <property type="entry name" value="MAGNESIUM AND COBALT TRANSPORT PROTEIN/MITOCHONDRIAL IMPORT INNER MEMBRANE TRANSLOCASE SUBUNIT TIM8"/>
    <property type="match status" value="1"/>
</dbReference>
<evidence type="ECO:0000256" key="1">
    <source>
        <dbReference type="ARBA" id="ARBA00004141"/>
    </source>
</evidence>
<protein>
    <recommendedName>
        <fullName evidence="10">Cora-domain-containing protein</fullName>
    </recommendedName>
</protein>
<feature type="transmembrane region" description="Helical" evidence="7">
    <location>
        <begin position="496"/>
        <end position="515"/>
    </location>
</feature>
<dbReference type="FunFam" id="1.20.58.340:FF:000008">
    <property type="entry name" value="CorA family metal ion transporter"/>
    <property type="match status" value="1"/>
</dbReference>
<feature type="transmembrane region" description="Helical" evidence="7">
    <location>
        <begin position="527"/>
        <end position="551"/>
    </location>
</feature>
<feature type="compositionally biased region" description="Low complexity" evidence="6">
    <location>
        <begin position="163"/>
        <end position="175"/>
    </location>
</feature>
<evidence type="ECO:0000256" key="4">
    <source>
        <dbReference type="ARBA" id="ARBA00022989"/>
    </source>
</evidence>
<dbReference type="RefSeq" id="XP_058348821.1">
    <property type="nucleotide sequence ID" value="XM_058480298.1"/>
</dbReference>
<evidence type="ECO:0000313" key="8">
    <source>
        <dbReference type="EMBL" id="KAJ8663909.1"/>
    </source>
</evidence>
<comment type="similarity">
    <text evidence="2">Belongs to the CorA metal ion transporter (MIT) (TC 1.A.35) family.</text>
</comment>
<dbReference type="Gene3D" id="1.20.58.340">
    <property type="entry name" value="Magnesium transport protein CorA, transmembrane region"/>
    <property type="match status" value="2"/>
</dbReference>
<dbReference type="Pfam" id="PF01544">
    <property type="entry name" value="CorA"/>
    <property type="match status" value="1"/>
</dbReference>